<feature type="compositionally biased region" description="Acidic residues" evidence="4">
    <location>
        <begin position="108"/>
        <end position="122"/>
    </location>
</feature>
<keyword evidence="2" id="KW-0813">Transport</keyword>
<protein>
    <recommendedName>
        <fullName evidence="5">Exocyst complex component EXOC2/Sec5 N-terminal domain-containing protein</fullName>
    </recommendedName>
</protein>
<dbReference type="GO" id="GO:0006893">
    <property type="term" value="P:Golgi to plasma membrane transport"/>
    <property type="evidence" value="ECO:0007669"/>
    <property type="project" value="InterPro"/>
</dbReference>
<feature type="domain" description="Exocyst complex component EXOC2/Sec5 N-terminal" evidence="5">
    <location>
        <begin position="271"/>
        <end position="498"/>
    </location>
</feature>
<dbReference type="Proteomes" id="UP001165080">
    <property type="component" value="Unassembled WGS sequence"/>
</dbReference>
<evidence type="ECO:0000313" key="7">
    <source>
        <dbReference type="Proteomes" id="UP001165080"/>
    </source>
</evidence>
<proteinExistence type="inferred from homology"/>
<dbReference type="PANTHER" id="PTHR13043">
    <property type="entry name" value="EXOCYST COMPLEX COMPONENT SEC5"/>
    <property type="match status" value="1"/>
</dbReference>
<feature type="compositionally biased region" description="Low complexity" evidence="4">
    <location>
        <begin position="21"/>
        <end position="60"/>
    </location>
</feature>
<feature type="compositionally biased region" description="Low complexity" evidence="4">
    <location>
        <begin position="378"/>
        <end position="388"/>
    </location>
</feature>
<reference evidence="6 7" key="1">
    <citation type="journal article" date="2023" name="Commun. Biol.">
        <title>Reorganization of the ancestral sex-determining regions during the evolution of trioecy in Pleodorina starrii.</title>
        <authorList>
            <person name="Takahashi K."/>
            <person name="Suzuki S."/>
            <person name="Kawai-Toyooka H."/>
            <person name="Yamamoto K."/>
            <person name="Hamaji T."/>
            <person name="Ootsuki R."/>
            <person name="Yamaguchi H."/>
            <person name="Kawachi M."/>
            <person name="Higashiyama T."/>
            <person name="Nozaki H."/>
        </authorList>
    </citation>
    <scope>NUCLEOTIDE SEQUENCE [LARGE SCALE GENOMIC DNA]</scope>
    <source>
        <strain evidence="6 7">NIES-4479</strain>
    </source>
</reference>
<evidence type="ECO:0000256" key="2">
    <source>
        <dbReference type="ARBA" id="ARBA00022448"/>
    </source>
</evidence>
<feature type="region of interest" description="Disordered" evidence="4">
    <location>
        <begin position="772"/>
        <end position="809"/>
    </location>
</feature>
<dbReference type="Pfam" id="PF15469">
    <property type="entry name" value="Sec5"/>
    <property type="match status" value="1"/>
</dbReference>
<sequence length="1516" mass="155202">MSDDSDVSAISLSGDDEPKPKAAAPPKAAPKTTAGAAGSNRAASTGAAAGGVSKPASSKASKSERRNRRVAFQLDEDDEQSADDDGADEGTAQNKWAARRSRGRGGDADADDDGDEEDGAVEDESKPLGWSYFRKRDASEGPATWDEVDIGELRFVAENLVRSTTKRASQADDVMQQIFQAAPGDEDSLVPDPLGRGVIDPVTLTLGKRSKMQAARQAQPSSGEKGLKATMRTFRTARLTKHQQQKQHGGAEGAGGRQPADAAAAAGSALDEEARKVLPNQEGFDPEAYLATFHSESGMTQLDKGLRSLSRELSERTGQLKQLIRNNFERFINCKDAIEDIHAKMRKTLVRGGGSGAGAGGGGAGGGGAGGVAPPLPAGSGPAGAAAAAQQQQQQQVVATERVFRSLEQVETAARRTFGPILDRAAKADRIRAVASLLQRFDHLFAAPQRVMELAGRGELEQVVREYKRANMLIRPTPTTARVWVSLYAEIEKRVTEVYLAVKQLVTEPPPEDRPMGQDGPVALFGVAVPPATAPSVGSAAAASRDDTSRQRLSLLPDYLLFLALVRQERLPAAREEDAMRLYVSRLETHVVARMQDCDKQHTERLGQLVSAWMRSAAGGGSGAAAGTGTAASGAAASAAAAALRAAASGIASLQASFTALPRLDAPAAAGAGAGGIGPTGDSRGKAQRGGGEGEESGGRGADGEEGGGGGDGGSDGEVDDLDDEGEAAEAAFLLWHGGALVSAPASAFMGGHTANLPYHIRTELRRLVQEPGGPYGNLGGEVGGGLQADGGGGGAAEPLPSSAHAPEPALTPAQRQWVSYVCSVSALLLWSLPGLWATCNSPKYGNNADLNDEAREGLQRGPSLARRLVESLCTKYAARLRRAAQSLARAGPMQPGLALIIKDGCHVWSCLRRVGIGGRPLTGLRGAVLAALGAWVRGLSDHLAELPQLLFGADDFRLDLLAADQQPVTSLPRRLEEELGVVLLHYQWPLAAVVEAAGGAGEVPADASWRPVQGSVFACFSLLSEALAEYARSLYGSHLDGRSSLRSKASGSTELESTSSVASVAGGPTPTTPRQPGSGHRPSLAGRASSGAAVAAAGGRPVRITDGGASDAGGAAENGGPTRGSLWSAGGGFGGGGGGSDDVRVLLVIGNSAVIRTRVMPGVVERYRRLLAPTPDAASTCQRRLRELTSGMRRSNEALGSTYLERKEADVQAAVEAYMQEATAPLLPAAAAAAAAGAGGASAGAAPKRSARTGTGAAATAAVAGRGLLAGPSGPSAGCCSLLQLLTAIHNEALAYSPSNLRSFMEALAERLVAELAPACARLAAATASASAASVEQLVQVWADLRFLTAALRPLLSEELGEDLEEAKVDVGGAIAARQRARRYRPASAPAAALADLLDGEAVSEALEELLASDVDSWMRLHALNVRCFAAATTPAAPAVAAINPASTAGGAGAKGARGTGPEASSSSAAAASSPTGSRREAGGAGDGAGRRQLSPRREAGRAGSRAGATARGAA</sequence>
<keyword evidence="7" id="KW-1185">Reference proteome</keyword>
<feature type="compositionally biased region" description="Acidic residues" evidence="4">
    <location>
        <begin position="74"/>
        <end position="88"/>
    </location>
</feature>
<feature type="region of interest" description="Disordered" evidence="4">
    <location>
        <begin position="1042"/>
        <end position="1134"/>
    </location>
</feature>
<comment type="caution">
    <text evidence="6">The sequence shown here is derived from an EMBL/GenBank/DDBJ whole genome shotgun (WGS) entry which is preliminary data.</text>
</comment>
<feature type="compositionally biased region" description="Low complexity" evidence="4">
    <location>
        <begin position="1067"/>
        <end position="1121"/>
    </location>
</feature>
<dbReference type="EMBL" id="BRXU01000001">
    <property type="protein sequence ID" value="GLC47803.1"/>
    <property type="molecule type" value="Genomic_DNA"/>
</dbReference>
<feature type="region of interest" description="Disordered" evidence="4">
    <location>
        <begin position="354"/>
        <end position="388"/>
    </location>
</feature>
<feature type="region of interest" description="Disordered" evidence="4">
    <location>
        <begin position="1450"/>
        <end position="1516"/>
    </location>
</feature>
<evidence type="ECO:0000313" key="6">
    <source>
        <dbReference type="EMBL" id="GLC47803.1"/>
    </source>
</evidence>
<dbReference type="InterPro" id="IPR039481">
    <property type="entry name" value="EXOC2/Sec5_N_dom"/>
</dbReference>
<feature type="compositionally biased region" description="Low complexity" evidence="4">
    <location>
        <begin position="257"/>
        <end position="269"/>
    </location>
</feature>
<keyword evidence="3" id="KW-0268">Exocytosis</keyword>
<organism evidence="6 7">
    <name type="scientific">Pleodorina starrii</name>
    <dbReference type="NCBI Taxonomy" id="330485"/>
    <lineage>
        <taxon>Eukaryota</taxon>
        <taxon>Viridiplantae</taxon>
        <taxon>Chlorophyta</taxon>
        <taxon>core chlorophytes</taxon>
        <taxon>Chlorophyceae</taxon>
        <taxon>CS clade</taxon>
        <taxon>Chlamydomonadales</taxon>
        <taxon>Volvocaceae</taxon>
        <taxon>Pleodorina</taxon>
    </lineage>
</organism>
<feature type="compositionally biased region" description="Low complexity" evidence="4">
    <location>
        <begin position="1461"/>
        <end position="1475"/>
    </location>
</feature>
<feature type="region of interest" description="Disordered" evidence="4">
    <location>
        <begin position="670"/>
        <end position="722"/>
    </location>
</feature>
<feature type="region of interest" description="Disordered" evidence="4">
    <location>
        <begin position="1"/>
        <end position="142"/>
    </location>
</feature>
<gene>
    <name evidence="6" type="primary">PLESTBF000016</name>
    <name evidence="6" type="ORF">PLESTB_000027300</name>
</gene>
<feature type="compositionally biased region" description="Gly residues" evidence="4">
    <location>
        <begin position="774"/>
        <end position="796"/>
    </location>
</feature>
<feature type="compositionally biased region" description="Gly residues" evidence="4">
    <location>
        <begin position="1451"/>
        <end position="1460"/>
    </location>
</feature>
<dbReference type="InterPro" id="IPR029175">
    <property type="entry name" value="EXOC2/Sec5"/>
</dbReference>
<feature type="compositionally biased region" description="Low complexity" evidence="4">
    <location>
        <begin position="1503"/>
        <end position="1516"/>
    </location>
</feature>
<feature type="region of interest" description="Disordered" evidence="4">
    <location>
        <begin position="238"/>
        <end position="270"/>
    </location>
</feature>
<dbReference type="GO" id="GO:0000145">
    <property type="term" value="C:exocyst"/>
    <property type="evidence" value="ECO:0007669"/>
    <property type="project" value="InterPro"/>
</dbReference>
<accession>A0A9W6EVT7</accession>
<feature type="compositionally biased region" description="Gly residues" evidence="4">
    <location>
        <begin position="354"/>
        <end position="371"/>
    </location>
</feature>
<evidence type="ECO:0000256" key="4">
    <source>
        <dbReference type="SAM" id="MobiDB-lite"/>
    </source>
</evidence>
<evidence type="ECO:0000256" key="3">
    <source>
        <dbReference type="ARBA" id="ARBA00022483"/>
    </source>
</evidence>
<dbReference type="PANTHER" id="PTHR13043:SF1">
    <property type="entry name" value="EXOCYST COMPLEX COMPONENT 2"/>
    <property type="match status" value="1"/>
</dbReference>
<dbReference type="GO" id="GO:0006887">
    <property type="term" value="P:exocytosis"/>
    <property type="evidence" value="ECO:0007669"/>
    <property type="project" value="UniProtKB-KW"/>
</dbReference>
<evidence type="ECO:0000256" key="1">
    <source>
        <dbReference type="ARBA" id="ARBA00010578"/>
    </source>
</evidence>
<feature type="compositionally biased region" description="Polar residues" evidence="4">
    <location>
        <begin position="1045"/>
        <end position="1063"/>
    </location>
</feature>
<evidence type="ECO:0000259" key="5">
    <source>
        <dbReference type="Pfam" id="PF15469"/>
    </source>
</evidence>
<comment type="similarity">
    <text evidence="1">Belongs to the SEC5 family.</text>
</comment>
<name>A0A9W6EVT7_9CHLO</name>